<sequence>MTDNELLLAISDMIDKKIEPVTAAIRVMQSDIDAINQKVTSVGLKLENETNHNIQLLAENHINLVDKLNQAIRVTDKTLLYEVQVSTLKSKVEYLEKEVAEIKNHIA</sequence>
<accession>A0AB73T9E1</accession>
<proteinExistence type="predicted"/>
<organism evidence="1 2">
    <name type="scientific">Murimonas intestini</name>
    <dbReference type="NCBI Taxonomy" id="1337051"/>
    <lineage>
        <taxon>Bacteria</taxon>
        <taxon>Bacillati</taxon>
        <taxon>Bacillota</taxon>
        <taxon>Clostridia</taxon>
        <taxon>Lachnospirales</taxon>
        <taxon>Lachnospiraceae</taxon>
        <taxon>Murimonas</taxon>
    </lineage>
</organism>
<dbReference type="RefSeq" id="WP_109624185.1">
    <property type="nucleotide sequence ID" value="NZ_JANKBI010000001.1"/>
</dbReference>
<dbReference type="EMBL" id="QGGY01000001">
    <property type="protein sequence ID" value="PWJ78735.1"/>
    <property type="molecule type" value="Genomic_DNA"/>
</dbReference>
<evidence type="ECO:0000313" key="2">
    <source>
        <dbReference type="Proteomes" id="UP000245412"/>
    </source>
</evidence>
<reference evidence="1 2" key="1">
    <citation type="submission" date="2018-05" db="EMBL/GenBank/DDBJ databases">
        <authorList>
            <person name="Goeker M."/>
            <person name="Huntemann M."/>
            <person name="Clum A."/>
            <person name="Pillay M."/>
            <person name="Palaniappan K."/>
            <person name="Varghese N."/>
            <person name="Mikhailova N."/>
            <person name="Stamatis D."/>
            <person name="Reddy T."/>
            <person name="Daum C."/>
            <person name="Shapiro N."/>
            <person name="Ivanova N."/>
            <person name="Kyrpides N."/>
            <person name="Woyke T."/>
        </authorList>
    </citation>
    <scope>NUCLEOTIDE SEQUENCE [LARGE SCALE GENOMIC DNA]</scope>
    <source>
        <strain evidence="1 2">DSM 26524</strain>
    </source>
</reference>
<comment type="caution">
    <text evidence="1">The sequence shown here is derived from an EMBL/GenBank/DDBJ whole genome shotgun (WGS) entry which is preliminary data.</text>
</comment>
<name>A0AB73T9E1_9FIRM</name>
<gene>
    <name evidence="1" type="ORF">C7383_101103</name>
</gene>
<evidence type="ECO:0000313" key="1">
    <source>
        <dbReference type="EMBL" id="PWJ78735.1"/>
    </source>
</evidence>
<dbReference type="AlphaFoldDB" id="A0AB73T9E1"/>
<dbReference type="Proteomes" id="UP000245412">
    <property type="component" value="Unassembled WGS sequence"/>
</dbReference>
<protein>
    <submittedName>
        <fullName evidence="1">Uncharacterized protein</fullName>
    </submittedName>
</protein>
<keyword evidence="2" id="KW-1185">Reference proteome</keyword>